<accession>A0A6A6WYU5</accession>
<keyword evidence="4" id="KW-1185">Reference proteome</keyword>
<evidence type="ECO:0000256" key="1">
    <source>
        <dbReference type="SAM" id="MobiDB-lite"/>
    </source>
</evidence>
<dbReference type="PANTHER" id="PTHR42470:SF2">
    <property type="match status" value="1"/>
</dbReference>
<evidence type="ECO:0000313" key="3">
    <source>
        <dbReference type="EMBL" id="KAF2789400.1"/>
    </source>
</evidence>
<evidence type="ECO:0000259" key="2">
    <source>
        <dbReference type="Pfam" id="PF25545"/>
    </source>
</evidence>
<dbReference type="InterPro" id="IPR057684">
    <property type="entry name" value="DUF7924"/>
</dbReference>
<feature type="region of interest" description="Disordered" evidence="1">
    <location>
        <begin position="60"/>
        <end position="85"/>
    </location>
</feature>
<reference evidence="3" key="1">
    <citation type="journal article" date="2020" name="Stud. Mycol.">
        <title>101 Dothideomycetes genomes: a test case for predicting lifestyles and emergence of pathogens.</title>
        <authorList>
            <person name="Haridas S."/>
            <person name="Albert R."/>
            <person name="Binder M."/>
            <person name="Bloem J."/>
            <person name="Labutti K."/>
            <person name="Salamov A."/>
            <person name="Andreopoulos B."/>
            <person name="Baker S."/>
            <person name="Barry K."/>
            <person name="Bills G."/>
            <person name="Bluhm B."/>
            <person name="Cannon C."/>
            <person name="Castanera R."/>
            <person name="Culley D."/>
            <person name="Daum C."/>
            <person name="Ezra D."/>
            <person name="Gonzalez J."/>
            <person name="Henrissat B."/>
            <person name="Kuo A."/>
            <person name="Liang C."/>
            <person name="Lipzen A."/>
            <person name="Lutzoni F."/>
            <person name="Magnuson J."/>
            <person name="Mondo S."/>
            <person name="Nolan M."/>
            <person name="Ohm R."/>
            <person name="Pangilinan J."/>
            <person name="Park H.-J."/>
            <person name="Ramirez L."/>
            <person name="Alfaro M."/>
            <person name="Sun H."/>
            <person name="Tritt A."/>
            <person name="Yoshinaga Y."/>
            <person name="Zwiers L.-H."/>
            <person name="Turgeon B."/>
            <person name="Goodwin S."/>
            <person name="Spatafora J."/>
            <person name="Crous P."/>
            <person name="Grigoriev I."/>
        </authorList>
    </citation>
    <scope>NUCLEOTIDE SEQUENCE</scope>
    <source>
        <strain evidence="3">CBS 109.77</strain>
    </source>
</reference>
<dbReference type="OrthoDB" id="5132737at2759"/>
<feature type="region of interest" description="Disordered" evidence="1">
    <location>
        <begin position="131"/>
        <end position="167"/>
    </location>
</feature>
<proteinExistence type="predicted"/>
<feature type="domain" description="DUF7924" evidence="2">
    <location>
        <begin position="204"/>
        <end position="418"/>
    </location>
</feature>
<feature type="compositionally biased region" description="Low complexity" evidence="1">
    <location>
        <begin position="141"/>
        <end position="152"/>
    </location>
</feature>
<dbReference type="PANTHER" id="PTHR42470">
    <property type="entry name" value="VAST DOMAIN-CONTAINING PROTEIN"/>
    <property type="match status" value="1"/>
</dbReference>
<dbReference type="AlphaFoldDB" id="A0A6A6WYU5"/>
<gene>
    <name evidence="3" type="ORF">K505DRAFT_352608</name>
</gene>
<name>A0A6A6WYU5_9PLEO</name>
<dbReference type="Proteomes" id="UP000799757">
    <property type="component" value="Unassembled WGS sequence"/>
</dbReference>
<feature type="compositionally biased region" description="Basic and acidic residues" evidence="1">
    <location>
        <begin position="154"/>
        <end position="167"/>
    </location>
</feature>
<feature type="region of interest" description="Disordered" evidence="1">
    <location>
        <begin position="1"/>
        <end position="27"/>
    </location>
</feature>
<organism evidence="3 4">
    <name type="scientific">Melanomma pulvis-pyrius CBS 109.77</name>
    <dbReference type="NCBI Taxonomy" id="1314802"/>
    <lineage>
        <taxon>Eukaryota</taxon>
        <taxon>Fungi</taxon>
        <taxon>Dikarya</taxon>
        <taxon>Ascomycota</taxon>
        <taxon>Pezizomycotina</taxon>
        <taxon>Dothideomycetes</taxon>
        <taxon>Pleosporomycetidae</taxon>
        <taxon>Pleosporales</taxon>
        <taxon>Melanommataceae</taxon>
        <taxon>Melanomma</taxon>
    </lineage>
</organism>
<sequence>MRPPPREEADMAFYLDKSAPKLQRPRRQSARLNIASCEPVVPKSQLLPTQAELIRSVDCAAAQKAKTPREAENSSASVSADPFSKRLRASVDTAATKPPNLGTHTEKPVDPVGYWVERSAWPKKYFEPNTLSHRRRKRSEPSSLAASSTTPSDQKPREEKSGPYRDARYEALLETKGIYMETRRTLLDMEQTVPEDSMFQDAFLQDTCEMLRNRNEAKVIQDISRLIDPSAQSLSIRDFNKGTKHLRCLIESVKEGWNNSVAFTSTRPQPDYSVGFKREAFSEEQRKKLAPFIGNFTGGDQSYFMATYYMYFPFLTCEVKCGSATLNIANRQNAHSITLAVRTVVELFRLVKREKEISRKILAFAISHNYTLVRIYSLYAVLSFREQEGKEKWTAYRFTKNVQEAWAPTHFERICSAIDGLPSGVAFDVLPLQQDSGLSQELESQNILASFAGSVVPTEDHMHSSSCALRPLSSGRLFSRNAGLAAAPGSLGAFPGYDACGECRLAAPP</sequence>
<dbReference type="Pfam" id="PF25545">
    <property type="entry name" value="DUF7924"/>
    <property type="match status" value="1"/>
</dbReference>
<protein>
    <recommendedName>
        <fullName evidence="2">DUF7924 domain-containing protein</fullName>
    </recommendedName>
</protein>
<dbReference type="EMBL" id="MU002140">
    <property type="protein sequence ID" value="KAF2789400.1"/>
    <property type="molecule type" value="Genomic_DNA"/>
</dbReference>
<evidence type="ECO:0000313" key="4">
    <source>
        <dbReference type="Proteomes" id="UP000799757"/>
    </source>
</evidence>